<sequence length="181" mass="20319">MGQEEERGWWCPYHEEEHPQSQECPAGFWACPHHGEDGIRGQDCQGCREHWGMAPQPMDHSVEFCDDPNCRSCGPEPTYEQWVAEQIGPRKVGGRYRTRNGYEYDVLAIDPGPRPSTQWPVWQITIIGTEDGATRSHCTAWDERDQVVKEPGEVVLDWPAAGYRAAGAAAAEALEPGGRTR</sequence>
<comment type="caution">
    <text evidence="1">The sequence shown here is derived from an EMBL/GenBank/DDBJ whole genome shotgun (WGS) entry which is preliminary data.</text>
</comment>
<gene>
    <name evidence="1" type="ORF">F7Q99_39010</name>
</gene>
<dbReference type="OrthoDB" id="4211457at2"/>
<dbReference type="EMBL" id="WBOF01000010">
    <property type="protein sequence ID" value="MQS18023.1"/>
    <property type="molecule type" value="Genomic_DNA"/>
</dbReference>
<name>A0A6N7L6Z1_9ACTN</name>
<dbReference type="RefSeq" id="WP_153472072.1">
    <property type="nucleotide sequence ID" value="NZ_WBOF01000010.1"/>
</dbReference>
<dbReference type="Proteomes" id="UP000450000">
    <property type="component" value="Unassembled WGS sequence"/>
</dbReference>
<organism evidence="1 2">
    <name type="scientific">Streptomyces kaniharaensis</name>
    <dbReference type="NCBI Taxonomy" id="212423"/>
    <lineage>
        <taxon>Bacteria</taxon>
        <taxon>Bacillati</taxon>
        <taxon>Actinomycetota</taxon>
        <taxon>Actinomycetes</taxon>
        <taxon>Kitasatosporales</taxon>
        <taxon>Streptomycetaceae</taxon>
        <taxon>Streptomyces</taxon>
    </lineage>
</organism>
<protein>
    <submittedName>
        <fullName evidence="1">Uncharacterized protein</fullName>
    </submittedName>
</protein>
<reference evidence="1 2" key="1">
    <citation type="submission" date="2019-09" db="EMBL/GenBank/DDBJ databases">
        <title>Genome Sequences of Streptomyces kaniharaensis ATCC 21070.</title>
        <authorList>
            <person name="Zhu W."/>
            <person name="De Crecy-Lagard V."/>
            <person name="Richards N.G."/>
        </authorList>
    </citation>
    <scope>NUCLEOTIDE SEQUENCE [LARGE SCALE GENOMIC DNA]</scope>
    <source>
        <strain evidence="1 2">SF-557</strain>
    </source>
</reference>
<proteinExistence type="predicted"/>
<dbReference type="AlphaFoldDB" id="A0A6N7L6Z1"/>
<keyword evidence="2" id="KW-1185">Reference proteome</keyword>
<evidence type="ECO:0000313" key="1">
    <source>
        <dbReference type="EMBL" id="MQS18023.1"/>
    </source>
</evidence>
<accession>A0A6N7L6Z1</accession>
<evidence type="ECO:0000313" key="2">
    <source>
        <dbReference type="Proteomes" id="UP000450000"/>
    </source>
</evidence>